<gene>
    <name evidence="4" type="ORF">GJR96_04570</name>
</gene>
<evidence type="ECO:0000313" key="4">
    <source>
        <dbReference type="EMBL" id="MRX21233.1"/>
    </source>
</evidence>
<dbReference type="InterPro" id="IPR000863">
    <property type="entry name" value="Sulfotransferase_dom"/>
</dbReference>
<keyword evidence="1" id="KW-0808">Transferase</keyword>
<evidence type="ECO:0000313" key="5">
    <source>
        <dbReference type="Proteomes" id="UP000439022"/>
    </source>
</evidence>
<dbReference type="RefSeq" id="WP_151161853.1">
    <property type="nucleotide sequence ID" value="NZ_WKJO01000001.1"/>
</dbReference>
<dbReference type="Proteomes" id="UP000439022">
    <property type="component" value="Unassembled WGS sequence"/>
</dbReference>
<comment type="caution">
    <text evidence="4">The sequence shown here is derived from an EMBL/GenBank/DDBJ whole genome shotgun (WGS) entry which is preliminary data.</text>
</comment>
<dbReference type="Pfam" id="PF00685">
    <property type="entry name" value="Sulfotransfer_1"/>
    <property type="match status" value="1"/>
</dbReference>
<dbReference type="SUPFAM" id="SSF52540">
    <property type="entry name" value="P-loop containing nucleoside triphosphate hydrolases"/>
    <property type="match status" value="1"/>
</dbReference>
<dbReference type="PANTHER" id="PTHR10605:SF56">
    <property type="entry name" value="BIFUNCTIONAL HEPARAN SULFATE N-DEACETYLASE_N-SULFOTRANSFERASE"/>
    <property type="match status" value="1"/>
</dbReference>
<proteinExistence type="predicted"/>
<protein>
    <recommendedName>
        <fullName evidence="3">Sulfotransferase domain-containing protein</fullName>
    </recommendedName>
</protein>
<accession>A0A6A8GDI4</accession>
<feature type="domain" description="Sulfotransferase" evidence="3">
    <location>
        <begin position="9"/>
        <end position="181"/>
    </location>
</feature>
<dbReference type="EMBL" id="WKJO01000001">
    <property type="protein sequence ID" value="MRX21233.1"/>
    <property type="molecule type" value="Genomic_DNA"/>
</dbReference>
<organism evidence="4 5">
    <name type="scientific">Haloferax litoreum</name>
    <dbReference type="NCBI Taxonomy" id="2666140"/>
    <lineage>
        <taxon>Archaea</taxon>
        <taxon>Methanobacteriati</taxon>
        <taxon>Methanobacteriota</taxon>
        <taxon>Stenosarchaea group</taxon>
        <taxon>Halobacteria</taxon>
        <taxon>Halobacteriales</taxon>
        <taxon>Haloferacaceae</taxon>
        <taxon>Haloferax</taxon>
    </lineage>
</organism>
<dbReference type="InterPro" id="IPR037359">
    <property type="entry name" value="NST/OST"/>
</dbReference>
<dbReference type="Gene3D" id="3.40.50.300">
    <property type="entry name" value="P-loop containing nucleotide triphosphate hydrolases"/>
    <property type="match status" value="1"/>
</dbReference>
<evidence type="ECO:0000256" key="1">
    <source>
        <dbReference type="ARBA" id="ARBA00022679"/>
    </source>
</evidence>
<keyword evidence="5" id="KW-1185">Reference proteome</keyword>
<dbReference type="PANTHER" id="PTHR10605">
    <property type="entry name" value="HEPARAN SULFATE SULFOTRANSFERASE"/>
    <property type="match status" value="1"/>
</dbReference>
<dbReference type="InterPro" id="IPR027417">
    <property type="entry name" value="P-loop_NTPase"/>
</dbReference>
<evidence type="ECO:0000256" key="2">
    <source>
        <dbReference type="ARBA" id="ARBA00023180"/>
    </source>
</evidence>
<dbReference type="AlphaFoldDB" id="A0A6A8GDI4"/>
<keyword evidence="2" id="KW-0325">Glycoprotein</keyword>
<dbReference type="GO" id="GO:0008146">
    <property type="term" value="F:sulfotransferase activity"/>
    <property type="evidence" value="ECO:0007669"/>
    <property type="project" value="InterPro"/>
</dbReference>
<name>A0A6A8GDI4_9EURY</name>
<sequence>MTDDRLPNFLHIGAQKAGSTWIHFALKEHPEIFMPDNDNVGFFDTYYHRGDNWYQKQFDEYDGEKVIGEESPGYIKHPLAPQRAADLIPDAKIVLCVRNPMDRAYSQWWHAQKNWTNTPFEYTMNYHAANSAIIVPGFYDYHISRWEEYYPSDQIKIVFFDDFTSDNKSFIQDIYGFLDVDDKYSPSIVGKRIKAGEDLNEPGALYRSRRRIRNSISEHSPDIIRDNILRPMYNRFAGTVFDGYQKLITPIGRSGYQEGMDPETRQELEKIYYESIKNLEERTGRNLDHWFEYAV</sequence>
<reference evidence="4 5" key="1">
    <citation type="submission" date="2019-11" db="EMBL/GenBank/DDBJ databases">
        <title>Whole genome sequence of Haloferax sp. MBLA0076.</title>
        <authorList>
            <person name="Seo M.-J."/>
            <person name="Cho E.-S."/>
        </authorList>
    </citation>
    <scope>NUCLEOTIDE SEQUENCE [LARGE SCALE GENOMIC DNA]</scope>
    <source>
        <strain evidence="4 5">MBLA0076</strain>
    </source>
</reference>
<evidence type="ECO:0000259" key="3">
    <source>
        <dbReference type="Pfam" id="PF00685"/>
    </source>
</evidence>